<dbReference type="Pfam" id="PF03372">
    <property type="entry name" value="Exo_endo_phos"/>
    <property type="match status" value="1"/>
</dbReference>
<feature type="compositionally biased region" description="Polar residues" evidence="1">
    <location>
        <begin position="285"/>
        <end position="294"/>
    </location>
</feature>
<reference evidence="3 4" key="1">
    <citation type="submission" date="2020-12" db="EMBL/GenBank/DDBJ databases">
        <title>Concerted genomic and epigenomic changes stabilize Arabidopsis allopolyploids.</title>
        <authorList>
            <person name="Chen Z."/>
        </authorList>
    </citation>
    <scope>NUCLEOTIDE SEQUENCE [LARGE SCALE GENOMIC DNA]</scope>
    <source>
        <strain evidence="3">As9502</strain>
        <tissue evidence="3">Leaf</tissue>
    </source>
</reference>
<dbReference type="InterPro" id="IPR044730">
    <property type="entry name" value="RNase_H-like_dom_plant"/>
</dbReference>
<dbReference type="InterPro" id="IPR000477">
    <property type="entry name" value="RT_dom"/>
</dbReference>
<feature type="compositionally biased region" description="Polar residues" evidence="1">
    <location>
        <begin position="259"/>
        <end position="269"/>
    </location>
</feature>
<name>A0A8T2C0Q9_ARASU</name>
<dbReference type="Proteomes" id="UP000694251">
    <property type="component" value="Chromosome 7"/>
</dbReference>
<evidence type="ECO:0000313" key="4">
    <source>
        <dbReference type="Proteomes" id="UP000694251"/>
    </source>
</evidence>
<feature type="compositionally biased region" description="Basic residues" evidence="1">
    <location>
        <begin position="295"/>
        <end position="310"/>
    </location>
</feature>
<dbReference type="Pfam" id="PF00078">
    <property type="entry name" value="RVT_1"/>
    <property type="match status" value="1"/>
</dbReference>
<dbReference type="PROSITE" id="PS50878">
    <property type="entry name" value="RT_POL"/>
    <property type="match status" value="1"/>
</dbReference>
<dbReference type="PANTHER" id="PTHR33116">
    <property type="entry name" value="REVERSE TRANSCRIPTASE ZINC-BINDING DOMAIN-CONTAINING PROTEIN-RELATED-RELATED"/>
    <property type="match status" value="1"/>
</dbReference>
<gene>
    <name evidence="3" type="ORF">ISN44_As07g014700</name>
</gene>
<dbReference type="GO" id="GO:0004523">
    <property type="term" value="F:RNA-DNA hybrid ribonuclease activity"/>
    <property type="evidence" value="ECO:0007669"/>
    <property type="project" value="InterPro"/>
</dbReference>
<dbReference type="Pfam" id="PF13966">
    <property type="entry name" value="zf-RVT"/>
    <property type="match status" value="1"/>
</dbReference>
<accession>A0A8T2C0Q9</accession>
<dbReference type="OrthoDB" id="688652at2759"/>
<evidence type="ECO:0000256" key="1">
    <source>
        <dbReference type="SAM" id="MobiDB-lite"/>
    </source>
</evidence>
<feature type="region of interest" description="Disordered" evidence="1">
    <location>
        <begin position="251"/>
        <end position="349"/>
    </location>
</feature>
<dbReference type="InterPro" id="IPR005135">
    <property type="entry name" value="Endo/exonuclease/phosphatase"/>
</dbReference>
<dbReference type="Pfam" id="PF13456">
    <property type="entry name" value="RVT_3"/>
    <property type="match status" value="1"/>
</dbReference>
<dbReference type="InterPro" id="IPR025558">
    <property type="entry name" value="DUF4283"/>
</dbReference>
<dbReference type="Pfam" id="PF14111">
    <property type="entry name" value="DUF4283"/>
    <property type="match status" value="1"/>
</dbReference>
<protein>
    <recommendedName>
        <fullName evidence="2">Reverse transcriptase domain-containing protein</fullName>
    </recommendedName>
</protein>
<organism evidence="3 4">
    <name type="scientific">Arabidopsis suecica</name>
    <name type="common">Swedish thale-cress</name>
    <name type="synonym">Cardaminopsis suecica</name>
    <dbReference type="NCBI Taxonomy" id="45249"/>
    <lineage>
        <taxon>Eukaryota</taxon>
        <taxon>Viridiplantae</taxon>
        <taxon>Streptophyta</taxon>
        <taxon>Embryophyta</taxon>
        <taxon>Tracheophyta</taxon>
        <taxon>Spermatophyta</taxon>
        <taxon>Magnoliopsida</taxon>
        <taxon>eudicotyledons</taxon>
        <taxon>Gunneridae</taxon>
        <taxon>Pentapetalae</taxon>
        <taxon>rosids</taxon>
        <taxon>malvids</taxon>
        <taxon>Brassicales</taxon>
        <taxon>Brassicaceae</taxon>
        <taxon>Camelineae</taxon>
        <taxon>Arabidopsis</taxon>
    </lineage>
</organism>
<evidence type="ECO:0000259" key="2">
    <source>
        <dbReference type="PROSITE" id="PS50878"/>
    </source>
</evidence>
<comment type="caution">
    <text evidence="3">The sequence shown here is derived from an EMBL/GenBank/DDBJ whole genome shotgun (WGS) entry which is preliminary data.</text>
</comment>
<dbReference type="CDD" id="cd01650">
    <property type="entry name" value="RT_nLTR_like"/>
    <property type="match status" value="1"/>
</dbReference>
<proteinExistence type="predicted"/>
<dbReference type="CDD" id="cd06222">
    <property type="entry name" value="RNase_H_like"/>
    <property type="match status" value="1"/>
</dbReference>
<dbReference type="InterPro" id="IPR026960">
    <property type="entry name" value="RVT-Znf"/>
</dbReference>
<keyword evidence="4" id="KW-1185">Reference proteome</keyword>
<feature type="compositionally biased region" description="Basic and acidic residues" evidence="1">
    <location>
        <begin position="331"/>
        <end position="342"/>
    </location>
</feature>
<sequence>MSSLIHEMPRLWRVYNRARGIALPNDKFQFIFDSESDLLTVLEAGAWTFNDWSMTLERWVENPPADYLKVLPLWIRLRNIPVNYNTADTIEEIAEHCKRLTHDKERCPFNPVNRQVIATGGVKASTIIPSRLIPKISKDDPLFGVLTDDDVGIDGVSGKPKIAKEVLDEMRQYLSVIDPQEKKIRVARVRKSVWDLEGNAQGQKTLLRLEAPPVFTTEVDKGKGLVFDFEPASSTAVSGEKLLASAIRSGNAMTRDAKSTQSRSTSYETASPHEFGSTVPKVSFSAGSSGTKSNVVKKRRRPNQWKRKAQALREGTATCQSMQGQETEDSVLSKRKAEEEGKGLGGNLTIPTLKEMRRDHFPDFMFLLETKNSSSHVLKVQKWMGYEHSHIVDPEGLSGGLALFWKASYEVEVINSDQRIIDVKVKLGSISFYISCVYGDHVCQLRQVVWDKLIDIGITRDEPWLVLGDLNEIIDNSEKLGGPAQAELSFFPFRNMINDCRLREVPSFGNRMSWAGERNKMWIQCRLDRALGNETWFQLFPRVQAEYKDRIGKDHRPLFVRFVNENMSHTGRFMFNKRWSSKPDFAGIIRTGWSKGVATGQVSLMNRIAECRREISTWKRTTNQNSKERIIKLREQLEVEGAKIRPCFTFMRQLRWDLAEAYREEELFWKQKSRERWLREGDRNTKFFHGSVMRRRVQNRILSLLDMHGVEQFSEGSKGEIAVEYFCSMFSSSNPTSISEALEGMAPQVTDQMNCELTKPVTGEEIKRVVFSIKGESTPGADGMSGYFCQKYWDIVGPQVILEVQQFFESGCFPPEWNFTQICLLPKKPNPSRMTDLRPISLCSVIYKIVSKILCNRLKQFLPKIVSDTQGAFVSGRLISDNILLAHEMVHALRINPSCDEDYMAIKTDMSKAYDRWIMCCVRSVSYSVLVNGSSYGFIKPERGIRQGDPLSPFLFILCAEALVHIMNRAEEEGRLTCLRLTPQCPSIQHLLFADDSLFLCQASLREASEILSCLQLYGNASGQEINFQKSSITFGRKMDPYMKRLLSLFTGIEQEGGAGKYLGLPECFSGSKRELMGFISDRLKARLSGWYEKTLSLGGKEVLLKSVAMALPVYAMSCFRLTKYQCQQITSAMAQFWWNETEDKNKMHWVSWEKMCKPKARGGLGFWDIGRFNQALLAKQAWRLLDSPTSLVSRVYKAKYFANKTFLEAKIGYRPSYAWRSIMFGRELLERGLMKSIGDGKDTRALAVADCLRQHGLQVAQLCPLCQREDETISHVLFRCVLASRIWSLSTLPLPDQGFSTSATGNIDYVLRLMRRVEVPVNLRAVISWLLWEIWKSRNSTLYAAKVNDPHIIIATALEEMEEWNTLNHNTNLATAEEASRGGRQVLRWLKPPLGVLKCNIYASWVSDTAHCGGAWILRNHIGNVLFHARDAFLPRMNRLSAELHCLLWCLRSLHDLHINNCEIWSDCNAAVMALEKPLEWPKYRSQLDKILQAIRVMGEVSFHLSSPKANTLARDIACSVTKEGRFTSYLALGGPSWLHDRIERERTASG</sequence>
<dbReference type="PANTHER" id="PTHR33116:SF86">
    <property type="entry name" value="REVERSE TRANSCRIPTASE DOMAIN-CONTAINING PROTEIN"/>
    <property type="match status" value="1"/>
</dbReference>
<evidence type="ECO:0000313" key="3">
    <source>
        <dbReference type="EMBL" id="KAG7589161.1"/>
    </source>
</evidence>
<dbReference type="InterPro" id="IPR002156">
    <property type="entry name" value="RNaseH_domain"/>
</dbReference>
<feature type="domain" description="Reverse transcriptase" evidence="2">
    <location>
        <begin position="806"/>
        <end position="1047"/>
    </location>
</feature>
<dbReference type="GO" id="GO:0003676">
    <property type="term" value="F:nucleic acid binding"/>
    <property type="evidence" value="ECO:0007669"/>
    <property type="project" value="InterPro"/>
</dbReference>
<dbReference type="EMBL" id="JAEFBJ010000007">
    <property type="protein sequence ID" value="KAG7589161.1"/>
    <property type="molecule type" value="Genomic_DNA"/>
</dbReference>